<dbReference type="Pfam" id="PF13604">
    <property type="entry name" value="AAA_30"/>
    <property type="match status" value="1"/>
</dbReference>
<name>A0A9X1QMN3_9CORY</name>
<dbReference type="InterPro" id="IPR050534">
    <property type="entry name" value="Coronavir_polyprotein_1ab"/>
</dbReference>
<evidence type="ECO:0000313" key="4">
    <source>
        <dbReference type="Proteomes" id="UP001139336"/>
    </source>
</evidence>
<dbReference type="Gene3D" id="2.30.30.940">
    <property type="match status" value="1"/>
</dbReference>
<sequence length="1464" mass="163577">MMSLRKVNSGSGYEYLLRSVAHNDEDQKPTKLADYYAAKGTPPGRWIGPGVECFGRGFSEGELVTELHMAALFGEGVHPDADKMAAEGAGYEDMKIGRAFPNYTKGDPLLRALTKEEREFKITHDRLPTQQERSDIALEVARPFFVETHGVEPESGRELLDWVNEKKQQVRQGVAGFDLTFSPAKSISVLWALADKDTASTIMRCHHEAVRATLEWANEHAIYTRCGAGGIEQIKTKGLIATEFTHFDTRAGDPDLHSHVVVANKVQGVDGDWRSIDSKTLHKHHQAISFRYDAILADRLTEELGVSFVPVERGSMKEPVYELAGIPKEISSFFTKRRILARPVYDQLVAEYVKTNGCTPTKRIQNQLWQQAILDTRDAKKPAQSLDELRAQWRDELGLHLADSADDLIEKTLTNPFETADTRAVFDPASCPDQVDQIARDVIDTVTRRRPTFNFSHIHTALAGKLTGYRFTKGHDLNEAFQAVFDRIKDTYLINLSEDHEALNLPASMLREDGKPIDYRADSELFTTKDVIDAEQKVCDAARELSTHIAYNAEVDQALKAHEKTQGWSLNTGQEAMVRHLVGVGTVCATAVGPAGTGKTTSMKLVADVWKQGDKNVIALAPTAAAARILGEDTGCVANTIDSLVWQWDHHGEQAEKIQQIHAGDMILVDEAGMASTRQLGTLIEIARARGAVVRLVGDHKQLDAVETGGLFRTLTRISPTVELDQVMRFKRADNTPDHEENAASLALRDGTNECLDFYTKHGRIHGGTRHDMLESVSKAYKNDTLAGRSSLMIAPTNQDVDQLNQIIRDWKITRGEITNLSHSVVSSRGEDIAEGDVIITRTNTRFTMEDDGVQGQVINGDLFTVTRIHADGSITGRHHTSGKTQHIPASYVKESVHLGYASTIHRAQGATVDTTHAMIDPTTTRRGLYVAMTRGKYANHAYMVTDTPLDELAEEQHFHHQGDTKAPTPEDVFKICLANESSLHTVTDTLWEKANPEAPEQIKRQEALYTWGCDQLIHQFIELHMTEWIQNLPPTYSNYFAAHNHMAKRLGVFWKDLLSYGLDPRDLIETDLLYGTATPNVEADIITPLKDQLTSLLDDDAPRGLPPMTPGMDQELYHWVATHHRHESPTTPPPVVATAEKIMRDYTTALSEEEKTRLLRQGRDVLCQEFITCYLPKYLHRLGDDLHTRIITSPSSTRGIVKAWQNLIDAGVDPRNLMHQACERLDQVDHPERIIAYRLNQHVPARHSCVEGGVGHLPPNHPAGNHHFRDFIVHHRADITATPSAGAAATVDTPAPIRSKVELSEETKAKKAEMLARLKASRPRTGTTAQASQGHDPKVIKKAVLQDMAALYTLKTRNQVKDYARDKGWMNKTDWAVFEKELKLRGVNYRKLPLGKDTDTWKPKPVLRPGQEPTSETARKAAKLADKYRPTTSQPTRRHSPTNQDQNQQTHHLDNGRDQGRTM</sequence>
<dbReference type="RefSeq" id="WP_236117907.1">
    <property type="nucleotide sequence ID" value="NZ_JAKGSI010000001.1"/>
</dbReference>
<reference evidence="3" key="1">
    <citation type="submission" date="2022-01" db="EMBL/GenBank/DDBJ databases">
        <title>Corynebacterium sp. nov isolated from isolated from the feces of the greater white-fronted geese (Anser albifrons) at Poyang Lake, PR China.</title>
        <authorList>
            <person name="Liu Q."/>
        </authorList>
    </citation>
    <scope>NUCLEOTIDE SEQUENCE</scope>
    <source>
        <strain evidence="3">JCM 32435</strain>
    </source>
</reference>
<evidence type="ECO:0000313" key="3">
    <source>
        <dbReference type="EMBL" id="MCF4006132.1"/>
    </source>
</evidence>
<evidence type="ECO:0000259" key="2">
    <source>
        <dbReference type="Pfam" id="PF08751"/>
    </source>
</evidence>
<protein>
    <submittedName>
        <fullName evidence="3">Relaxase domain-containing protein</fullName>
    </submittedName>
</protein>
<dbReference type="InterPro" id="IPR014862">
    <property type="entry name" value="TrwC"/>
</dbReference>
<dbReference type="SUPFAM" id="SSF52540">
    <property type="entry name" value="P-loop containing nucleoside triphosphate hydrolases"/>
    <property type="match status" value="2"/>
</dbReference>
<dbReference type="InterPro" id="IPR027417">
    <property type="entry name" value="P-loop_NTPase"/>
</dbReference>
<dbReference type="Pfam" id="PF08751">
    <property type="entry name" value="TrwC"/>
    <property type="match status" value="1"/>
</dbReference>
<organism evidence="3 4">
    <name type="scientific">Corynebacterium uropygiale</name>
    <dbReference type="NCBI Taxonomy" id="1775911"/>
    <lineage>
        <taxon>Bacteria</taxon>
        <taxon>Bacillati</taxon>
        <taxon>Actinomycetota</taxon>
        <taxon>Actinomycetes</taxon>
        <taxon>Mycobacteriales</taxon>
        <taxon>Corynebacteriaceae</taxon>
        <taxon>Corynebacterium</taxon>
    </lineage>
</organism>
<dbReference type="NCBIfam" id="NF041492">
    <property type="entry name" value="MobF"/>
    <property type="match status" value="1"/>
</dbReference>
<dbReference type="Proteomes" id="UP001139336">
    <property type="component" value="Unassembled WGS sequence"/>
</dbReference>
<evidence type="ECO:0000256" key="1">
    <source>
        <dbReference type="SAM" id="MobiDB-lite"/>
    </source>
</evidence>
<gene>
    <name evidence="3" type="ORF">L1O03_02930</name>
</gene>
<feature type="compositionally biased region" description="Polar residues" evidence="1">
    <location>
        <begin position="1431"/>
        <end position="1451"/>
    </location>
</feature>
<dbReference type="Gene3D" id="3.40.50.300">
    <property type="entry name" value="P-loop containing nucleotide triphosphate hydrolases"/>
    <property type="match status" value="2"/>
</dbReference>
<proteinExistence type="predicted"/>
<dbReference type="SUPFAM" id="SSF55464">
    <property type="entry name" value="Origin of replication-binding domain, RBD-like"/>
    <property type="match status" value="1"/>
</dbReference>
<dbReference type="CDD" id="cd18809">
    <property type="entry name" value="SF1_C_RecD"/>
    <property type="match status" value="1"/>
</dbReference>
<feature type="region of interest" description="Disordered" evidence="1">
    <location>
        <begin position="1394"/>
        <end position="1464"/>
    </location>
</feature>
<accession>A0A9X1QMN3</accession>
<dbReference type="EMBL" id="JAKGSI010000001">
    <property type="protein sequence ID" value="MCF4006132.1"/>
    <property type="molecule type" value="Genomic_DNA"/>
</dbReference>
<feature type="compositionally biased region" description="Basic and acidic residues" evidence="1">
    <location>
        <begin position="1452"/>
        <end position="1464"/>
    </location>
</feature>
<feature type="compositionally biased region" description="Basic and acidic residues" evidence="1">
    <location>
        <begin position="1418"/>
        <end position="1430"/>
    </location>
</feature>
<keyword evidence="4" id="KW-1185">Reference proteome</keyword>
<comment type="caution">
    <text evidence="3">The sequence shown here is derived from an EMBL/GenBank/DDBJ whole genome shotgun (WGS) entry which is preliminary data.</text>
</comment>
<dbReference type="PANTHER" id="PTHR43788">
    <property type="entry name" value="DNA2/NAM7 HELICASE FAMILY MEMBER"/>
    <property type="match status" value="1"/>
</dbReference>
<feature type="domain" description="TrwC relaxase" evidence="2">
    <location>
        <begin position="10"/>
        <end position="397"/>
    </location>
</feature>